<reference evidence="1" key="2">
    <citation type="submission" date="2021-04" db="EMBL/GenBank/DDBJ databases">
        <authorList>
            <person name="Gilroy R."/>
        </authorList>
    </citation>
    <scope>NUCLEOTIDE SEQUENCE</scope>
    <source>
        <strain evidence="1">ChiHjej13B12-4958</strain>
    </source>
</reference>
<comment type="caution">
    <text evidence="1">The sequence shown here is derived from an EMBL/GenBank/DDBJ whole genome shotgun (WGS) entry which is preliminary data.</text>
</comment>
<dbReference type="AlphaFoldDB" id="A0A9D2TNS7"/>
<protein>
    <recommendedName>
        <fullName evidence="3">Tetratricopeptide repeat protein</fullName>
    </recommendedName>
</protein>
<name>A0A9D2TNS7_9CORY</name>
<proteinExistence type="predicted"/>
<evidence type="ECO:0008006" key="3">
    <source>
        <dbReference type="Google" id="ProtNLM"/>
    </source>
</evidence>
<dbReference type="Proteomes" id="UP000823858">
    <property type="component" value="Unassembled WGS sequence"/>
</dbReference>
<evidence type="ECO:0000313" key="2">
    <source>
        <dbReference type="Proteomes" id="UP000823858"/>
    </source>
</evidence>
<dbReference type="EMBL" id="DWVP01000001">
    <property type="protein sequence ID" value="HJC83968.1"/>
    <property type="molecule type" value="Genomic_DNA"/>
</dbReference>
<organism evidence="1 2">
    <name type="scientific">Candidatus Corynebacterium faecigallinarum</name>
    <dbReference type="NCBI Taxonomy" id="2838528"/>
    <lineage>
        <taxon>Bacteria</taxon>
        <taxon>Bacillati</taxon>
        <taxon>Actinomycetota</taxon>
        <taxon>Actinomycetes</taxon>
        <taxon>Mycobacteriales</taxon>
        <taxon>Corynebacteriaceae</taxon>
        <taxon>Corynebacterium</taxon>
    </lineage>
</organism>
<reference evidence="1" key="1">
    <citation type="journal article" date="2021" name="PeerJ">
        <title>Extensive microbial diversity within the chicken gut microbiome revealed by metagenomics and culture.</title>
        <authorList>
            <person name="Gilroy R."/>
            <person name="Ravi A."/>
            <person name="Getino M."/>
            <person name="Pursley I."/>
            <person name="Horton D.L."/>
            <person name="Alikhan N.F."/>
            <person name="Baker D."/>
            <person name="Gharbi K."/>
            <person name="Hall N."/>
            <person name="Watson M."/>
            <person name="Adriaenssens E.M."/>
            <person name="Foster-Nyarko E."/>
            <person name="Jarju S."/>
            <person name="Secka A."/>
            <person name="Antonio M."/>
            <person name="Oren A."/>
            <person name="Chaudhuri R.R."/>
            <person name="La Ragione R."/>
            <person name="Hildebrand F."/>
            <person name="Pallen M.J."/>
        </authorList>
    </citation>
    <scope>NUCLEOTIDE SEQUENCE</scope>
    <source>
        <strain evidence="1">ChiHjej13B12-4958</strain>
    </source>
</reference>
<gene>
    <name evidence="1" type="ORF">H9751_00110</name>
</gene>
<accession>A0A9D2TNS7</accession>
<sequence length="166" mass="17800">MSEARDACMVAVPPDDPRIRGAAVLVGEGEPAAALALYDEMLAEKPDPMTLATLRRARAAVGVLERVGHLDRAAVTAALADVRSAPDVGLDTLLRGADVLVLFDRPGEAVDLLSGYLGHLVASDRDLDRASQLELVRQRILEFINLLEQDAPAVARARRRIADAVF</sequence>
<evidence type="ECO:0000313" key="1">
    <source>
        <dbReference type="EMBL" id="HJC83968.1"/>
    </source>
</evidence>